<dbReference type="EMBL" id="DSMV01000208">
    <property type="protein sequence ID" value="HDW51768.1"/>
    <property type="molecule type" value="Genomic_DNA"/>
</dbReference>
<protein>
    <submittedName>
        <fullName evidence="1">Uncharacterized protein</fullName>
    </submittedName>
</protein>
<dbReference type="AlphaFoldDB" id="A0A7C1FDK1"/>
<comment type="caution">
    <text evidence="1">The sequence shown here is derived from an EMBL/GenBank/DDBJ whole genome shotgun (WGS) entry which is preliminary data.</text>
</comment>
<proteinExistence type="predicted"/>
<gene>
    <name evidence="1" type="ORF">ENQ35_03425</name>
</gene>
<sequence length="70" mass="7939">MAERRIGVRIGPELWREVEEARRVLSKDAGFNLSINDFCLRALKELVTRVKNQRVESPGSSLFEGGEGKH</sequence>
<accession>A0A7C1FDK1</accession>
<name>A0A7C1FDK1_9THEO</name>
<organism evidence="1">
    <name type="scientific">Ammonifex degensii</name>
    <dbReference type="NCBI Taxonomy" id="42838"/>
    <lineage>
        <taxon>Bacteria</taxon>
        <taxon>Bacillati</taxon>
        <taxon>Bacillota</taxon>
        <taxon>Clostridia</taxon>
        <taxon>Thermoanaerobacterales</taxon>
        <taxon>Thermoanaerobacteraceae</taxon>
        <taxon>Ammonifex</taxon>
    </lineage>
</organism>
<evidence type="ECO:0000313" key="1">
    <source>
        <dbReference type="EMBL" id="HDW51768.1"/>
    </source>
</evidence>
<reference evidence="1" key="1">
    <citation type="journal article" date="2020" name="mSystems">
        <title>Genome- and Community-Level Interaction Insights into Carbon Utilization and Element Cycling Functions of Hydrothermarchaeota in Hydrothermal Sediment.</title>
        <authorList>
            <person name="Zhou Z."/>
            <person name="Liu Y."/>
            <person name="Xu W."/>
            <person name="Pan J."/>
            <person name="Luo Z.H."/>
            <person name="Li M."/>
        </authorList>
    </citation>
    <scope>NUCLEOTIDE SEQUENCE [LARGE SCALE GENOMIC DNA]</scope>
    <source>
        <strain evidence="1">SpSt-301</strain>
    </source>
</reference>